<gene>
    <name evidence="4" type="ordered locus">Rru_A3730</name>
</gene>
<evidence type="ECO:0007829" key="7">
    <source>
        <dbReference type="PDB" id="8UOR"/>
    </source>
</evidence>
<evidence type="ECO:0000313" key="4">
    <source>
        <dbReference type="EMBL" id="ABC24524.1"/>
    </source>
</evidence>
<evidence type="ECO:0000256" key="2">
    <source>
        <dbReference type="SAM" id="Phobius"/>
    </source>
</evidence>
<dbReference type="PDB" id="8UP7">
    <property type="method" value="X-ray"/>
    <property type="resolution" value="1.70 A"/>
    <property type="chains" value="A/B=1-172"/>
</dbReference>
<proteinExistence type="evidence at protein level"/>
<dbReference type="InterPro" id="IPR037152">
    <property type="entry name" value="L-asparaginase_N_sf"/>
</dbReference>
<evidence type="ECO:0000256" key="1">
    <source>
        <dbReference type="PIRSR" id="PIRSR001220-1"/>
    </source>
</evidence>
<sequence length="172" mass="18070">MAVSPSPLRIFTAGGTIDKDYRLEENGLVVGDPFVAEVLKTARLAGAVSIVALSRKDSLDFTEADREAIGRAVGQAVEDHILLTHGTDTMVETARYLGGLPELAGKTVVLSGAMVPGRVGGSDAAFNIGFACAAALMLAPGVYIAMHGKVFDPAKTRKNRGLGRFEPIDDQE</sequence>
<dbReference type="SUPFAM" id="SSF53774">
    <property type="entry name" value="Glutaminase/Asparaginase"/>
    <property type="match status" value="1"/>
</dbReference>
<evidence type="ECO:0007829" key="6">
    <source>
        <dbReference type="PDB" id="8UOO"/>
    </source>
</evidence>
<dbReference type="AlphaFoldDB" id="Q2RMX1"/>
<feature type="active site" description="O-isoaspartyl threonine intermediate" evidence="1">
    <location>
        <position position="16"/>
    </location>
</feature>
<dbReference type="PANTHER" id="PTHR11707">
    <property type="entry name" value="L-ASPARAGINASE"/>
    <property type="match status" value="1"/>
</dbReference>
<dbReference type="InterPro" id="IPR006034">
    <property type="entry name" value="Asparaginase/glutaminase-like"/>
</dbReference>
<dbReference type="PDB" id="8UOR">
    <property type="method" value="X-ray"/>
    <property type="resolution" value="1.45 A"/>
    <property type="chains" value="A/B=1-172"/>
</dbReference>
<name>Q2RMX1_RHORT</name>
<dbReference type="Proteomes" id="UP000001929">
    <property type="component" value="Chromosome"/>
</dbReference>
<reference evidence="4 5" key="1">
    <citation type="journal article" date="2011" name="Stand. Genomic Sci.">
        <title>Complete genome sequence of Rhodospirillum rubrum type strain (S1).</title>
        <authorList>
            <person name="Munk A.C."/>
            <person name="Copeland A."/>
            <person name="Lucas S."/>
            <person name="Lapidus A."/>
            <person name="Del Rio T.G."/>
            <person name="Barry K."/>
            <person name="Detter J.C."/>
            <person name="Hammon N."/>
            <person name="Israni S."/>
            <person name="Pitluck S."/>
            <person name="Brettin T."/>
            <person name="Bruce D."/>
            <person name="Han C."/>
            <person name="Tapia R."/>
            <person name="Gilna P."/>
            <person name="Schmutz J."/>
            <person name="Larimer F."/>
            <person name="Land M."/>
            <person name="Kyrpides N.C."/>
            <person name="Mavromatis K."/>
            <person name="Richardson P."/>
            <person name="Rohde M."/>
            <person name="Goker M."/>
            <person name="Klenk H.P."/>
            <person name="Zhang Y."/>
            <person name="Roberts G.P."/>
            <person name="Reslewic S."/>
            <person name="Schwartz D.C."/>
        </authorList>
    </citation>
    <scope>NUCLEOTIDE SEQUENCE [LARGE SCALE GENOMIC DNA]</scope>
    <source>
        <strain evidence="5">ATCC 11170 / ATH 1.1.1 / DSM 467 / LMG 4362 / NCIMB 8255 / S1</strain>
    </source>
</reference>
<keyword evidence="2" id="KW-0472">Membrane</keyword>
<evidence type="ECO:0000259" key="3">
    <source>
        <dbReference type="Pfam" id="PF00710"/>
    </source>
</evidence>
<dbReference type="SMR" id="Q2RMX1"/>
<dbReference type="PDB" id="8UOU">
    <property type="method" value="X-ray"/>
    <property type="resolution" value="1.35 A"/>
    <property type="chains" value="A/B=1-172"/>
</dbReference>
<dbReference type="PDB" id="8UOO">
    <property type="method" value="X-ray"/>
    <property type="resolution" value="1.65 A"/>
    <property type="chains" value="A/B=1-172"/>
</dbReference>
<keyword evidence="6 7" id="KW-0002">3D-structure</keyword>
<dbReference type="PhylomeDB" id="Q2RMX1"/>
<dbReference type="GO" id="GO:0004067">
    <property type="term" value="F:asparaginase activity"/>
    <property type="evidence" value="ECO:0007669"/>
    <property type="project" value="UniProtKB-UniRule"/>
</dbReference>
<dbReference type="PDB" id="8UOW">
    <property type="method" value="X-ray"/>
    <property type="resolution" value="1.60 A"/>
    <property type="chains" value="A/B/C/D=1-172"/>
</dbReference>
<dbReference type="PIRSF" id="PIRSF001220">
    <property type="entry name" value="L-ASNase_gatD"/>
    <property type="match status" value="1"/>
</dbReference>
<keyword evidence="2" id="KW-1133">Transmembrane helix</keyword>
<evidence type="ECO:0000313" key="5">
    <source>
        <dbReference type="Proteomes" id="UP000001929"/>
    </source>
</evidence>
<organism evidence="4 5">
    <name type="scientific">Rhodospirillum rubrum (strain ATCC 11170 / ATH 1.1.1 / DSM 467 / LMG 4362 / NCIMB 8255 / S1)</name>
    <dbReference type="NCBI Taxonomy" id="269796"/>
    <lineage>
        <taxon>Bacteria</taxon>
        <taxon>Pseudomonadati</taxon>
        <taxon>Pseudomonadota</taxon>
        <taxon>Alphaproteobacteria</taxon>
        <taxon>Rhodospirillales</taxon>
        <taxon>Rhodospirillaceae</taxon>
        <taxon>Rhodospirillum</taxon>
    </lineage>
</organism>
<dbReference type="eggNOG" id="COG0252">
    <property type="taxonomic scope" value="Bacteria"/>
</dbReference>
<dbReference type="STRING" id="269796.Rru_A3730"/>
<dbReference type="PATRIC" id="fig|269796.9.peg.3854"/>
<dbReference type="PDB" id="8UP3">
    <property type="method" value="X-ray"/>
    <property type="resolution" value="1.76 A"/>
    <property type="chains" value="A/B/C/D/E/F/G/H=1-172"/>
</dbReference>
<dbReference type="PROSITE" id="PS51732">
    <property type="entry name" value="ASN_GLN_ASE_3"/>
    <property type="match status" value="1"/>
</dbReference>
<keyword evidence="4" id="KW-0378">Hydrolase</keyword>
<dbReference type="InterPro" id="IPR036152">
    <property type="entry name" value="Asp/glu_Ase-like_sf"/>
</dbReference>
<keyword evidence="5" id="KW-1185">Reference proteome</keyword>
<dbReference type="InterPro" id="IPR027474">
    <property type="entry name" value="L-asparaginase_N"/>
</dbReference>
<feature type="transmembrane region" description="Helical" evidence="2">
    <location>
        <begin position="124"/>
        <end position="146"/>
    </location>
</feature>
<dbReference type="HOGENOM" id="CLU_019134_4_2_5"/>
<accession>Q2RMX1</accession>
<reference evidence="6 7" key="2">
    <citation type="journal article" date="2024" name="Protein Sci.">
        <title>RrA, an enzyme from Rhodospirillum rubrum, is a prototype of a new family of short-chain L-asparaginases.</title>
        <authorList>
            <person name="Zhang D."/>
            <person name="Czapinska H."/>
            <person name="Bochtler M."/>
            <person name="Wlodawer A."/>
            <person name="Lubkowski J."/>
        </authorList>
    </citation>
    <scope>X-RAY CRYSTALLOGRAPHY (1.20 ANGSTROMS)</scope>
</reference>
<protein>
    <submittedName>
        <fullName evidence="4">Asparaginase</fullName>
        <ecNumber evidence="4">3.5.1.1</ecNumber>
    </submittedName>
</protein>
<dbReference type="RefSeq" id="WP_011391477.1">
    <property type="nucleotide sequence ID" value="NC_007643.1"/>
</dbReference>
<dbReference type="KEGG" id="rru:Rru_A3730"/>
<dbReference type="PDB" id="8UP9">
    <property type="method" value="X-ray"/>
    <property type="resolution" value="1.47 A"/>
    <property type="chains" value="A/B=1-172"/>
</dbReference>
<dbReference type="PIRSF" id="PIRSF500176">
    <property type="entry name" value="L_ASNase"/>
    <property type="match status" value="1"/>
</dbReference>
<dbReference type="Gene3D" id="3.40.50.1170">
    <property type="entry name" value="L-asparaginase, N-terminal domain"/>
    <property type="match status" value="1"/>
</dbReference>
<dbReference type="EnsemblBacteria" id="ABC24524">
    <property type="protein sequence ID" value="ABC24524"/>
    <property type="gene ID" value="Rru_A3730"/>
</dbReference>
<dbReference type="PRINTS" id="PR00139">
    <property type="entry name" value="ASNGLNASE"/>
</dbReference>
<dbReference type="PDB" id="8UP6">
    <property type="method" value="X-ray"/>
    <property type="resolution" value="1.70 A"/>
    <property type="chains" value="A/B/C/D=1-172"/>
</dbReference>
<feature type="domain" description="L-asparaginase N-terminal" evidence="3">
    <location>
        <begin position="10"/>
        <end position="160"/>
    </location>
</feature>
<dbReference type="PDB" id="8UPC">
    <property type="method" value="X-ray"/>
    <property type="resolution" value="1.20 A"/>
    <property type="chains" value="A/B=1-172"/>
</dbReference>
<dbReference type="EC" id="3.5.1.1" evidence="4"/>
<dbReference type="PANTHER" id="PTHR11707:SF28">
    <property type="entry name" value="60 KDA LYSOPHOSPHOLIPASE"/>
    <property type="match status" value="1"/>
</dbReference>
<keyword evidence="2" id="KW-0812">Transmembrane</keyword>
<dbReference type="Pfam" id="PF00710">
    <property type="entry name" value="Asparaginase"/>
    <property type="match status" value="1"/>
</dbReference>
<dbReference type="EMBL" id="CP000230">
    <property type="protein sequence ID" value="ABC24524.1"/>
    <property type="molecule type" value="Genomic_DNA"/>
</dbReference>
<dbReference type="PDB" id="8UP8">
    <property type="method" value="X-ray"/>
    <property type="resolution" value="1.90 A"/>
    <property type="chains" value="A/B/C/D=1-172"/>
</dbReference>